<reference evidence="3 4" key="1">
    <citation type="submission" date="2016-09" db="EMBL/GenBank/DDBJ databases">
        <authorList>
            <person name="Capua I."/>
            <person name="De Benedictis P."/>
            <person name="Joannis T."/>
            <person name="Lombin L.H."/>
            <person name="Cattoli G."/>
        </authorList>
    </citation>
    <scope>NUCLEOTIDE SEQUENCE [LARGE SCALE GENOMIC DNA]</scope>
    <source>
        <strain evidence="3 4">IMI 309357</strain>
    </source>
</reference>
<feature type="region of interest" description="Disordered" evidence="1">
    <location>
        <begin position="408"/>
        <end position="444"/>
    </location>
</feature>
<feature type="region of interest" description="Disordered" evidence="1">
    <location>
        <begin position="251"/>
        <end position="321"/>
    </location>
</feature>
<proteinExistence type="predicted"/>
<protein>
    <recommendedName>
        <fullName evidence="2">2EXR domain-containing protein</fullName>
    </recommendedName>
</protein>
<dbReference type="AlphaFoldDB" id="A0A1G4BF91"/>
<gene>
    <name evidence="3" type="ORF">CORC01_04664</name>
</gene>
<evidence type="ECO:0000313" key="4">
    <source>
        <dbReference type="Proteomes" id="UP000176998"/>
    </source>
</evidence>
<accession>A0A1G4BF91</accession>
<keyword evidence="4" id="KW-1185">Reference proteome</keyword>
<feature type="compositionally biased region" description="Polar residues" evidence="1">
    <location>
        <begin position="304"/>
        <end position="319"/>
    </location>
</feature>
<dbReference type="OrthoDB" id="4655872at2759"/>
<dbReference type="GeneID" id="34557821"/>
<dbReference type="Proteomes" id="UP000176998">
    <property type="component" value="Unassembled WGS sequence"/>
</dbReference>
<dbReference type="STRING" id="1209926.A0A1G4BF91"/>
<organism evidence="3 4">
    <name type="scientific">Colletotrichum orchidophilum</name>
    <dbReference type="NCBI Taxonomy" id="1209926"/>
    <lineage>
        <taxon>Eukaryota</taxon>
        <taxon>Fungi</taxon>
        <taxon>Dikarya</taxon>
        <taxon>Ascomycota</taxon>
        <taxon>Pezizomycotina</taxon>
        <taxon>Sordariomycetes</taxon>
        <taxon>Hypocreomycetidae</taxon>
        <taxon>Glomerellales</taxon>
        <taxon>Glomerellaceae</taxon>
        <taxon>Colletotrichum</taxon>
    </lineage>
</organism>
<evidence type="ECO:0000313" key="3">
    <source>
        <dbReference type="EMBL" id="OHF00018.1"/>
    </source>
</evidence>
<feature type="domain" description="2EXR" evidence="2">
    <location>
        <begin position="16"/>
        <end position="126"/>
    </location>
</feature>
<dbReference type="Pfam" id="PF20150">
    <property type="entry name" value="2EXR"/>
    <property type="match status" value="1"/>
</dbReference>
<name>A0A1G4BF91_9PEZI</name>
<feature type="compositionally biased region" description="Basic and acidic residues" evidence="1">
    <location>
        <begin position="267"/>
        <end position="285"/>
    </location>
</feature>
<evidence type="ECO:0000259" key="2">
    <source>
        <dbReference type="Pfam" id="PF20150"/>
    </source>
</evidence>
<dbReference type="RefSeq" id="XP_022477162.1">
    <property type="nucleotide sequence ID" value="XM_022616311.1"/>
</dbReference>
<dbReference type="EMBL" id="MJBS01000031">
    <property type="protein sequence ID" value="OHF00018.1"/>
    <property type="molecule type" value="Genomic_DNA"/>
</dbReference>
<feature type="compositionally biased region" description="Pro residues" evidence="1">
    <location>
        <begin position="430"/>
        <end position="440"/>
    </location>
</feature>
<sequence>MASAVKFDIPAFARSFTCFSRLPPEIRQQIWEDAIFEPGMHFLRLKTAARIRHLPSPLPTGHFDGDDEEEEDDPLLDFAREKIPSRVWPATLEPRYPTPQANISNYLAVNRVLNRLSATCFESASVVRRLTNAPGGLKLKGGHVVSLGGSCDVVCLEYLSADDFRSWCRMSLDIECKQLAKIRHVAIPYCHAWEASVSGFRCSHCGNRHGGGAQKVYPVHLYEFLARYLPNLQTFYFIDYLIVKKNMSNDSPEGAPEQIMSPPPDVVADREPAFEPSKKRTKEDAADGLSSPNKVAGPVETMEAASNDTKPEATPSSSDPKLKVAQRVFKCEGRVFCQFDEDHWDVKSRVVDTMSWLQKRFILYANRSKLSKHAHPENVQFKILSCEWDEREPDAQPRLKRAAQAVKRALEKKPRPQHHSHPLDKEMPPMLNPTTPPTSPFSPSLSTSIDGFDYIFGREEEWDFAFSQVCRL</sequence>
<dbReference type="InterPro" id="IPR045518">
    <property type="entry name" value="2EXR"/>
</dbReference>
<evidence type="ECO:0000256" key="1">
    <source>
        <dbReference type="SAM" id="MobiDB-lite"/>
    </source>
</evidence>
<comment type="caution">
    <text evidence="3">The sequence shown here is derived from an EMBL/GenBank/DDBJ whole genome shotgun (WGS) entry which is preliminary data.</text>
</comment>